<evidence type="ECO:0000256" key="1">
    <source>
        <dbReference type="ARBA" id="ARBA00000085"/>
    </source>
</evidence>
<feature type="region of interest" description="Disordered" evidence="9">
    <location>
        <begin position="266"/>
        <end position="285"/>
    </location>
</feature>
<dbReference type="EC" id="2.7.13.3" evidence="2"/>
<evidence type="ECO:0000256" key="10">
    <source>
        <dbReference type="SAM" id="Phobius"/>
    </source>
</evidence>
<keyword evidence="3" id="KW-0597">Phosphoprotein</keyword>
<keyword evidence="4" id="KW-0808">Transferase</keyword>
<keyword evidence="6 12" id="KW-0418">Kinase</keyword>
<comment type="caution">
    <text evidence="12">The sequence shown here is derived from an EMBL/GenBank/DDBJ whole genome shotgun (WGS) entry which is preliminary data.</text>
</comment>
<dbReference type="Gene3D" id="1.20.5.1930">
    <property type="match status" value="1"/>
</dbReference>
<dbReference type="RefSeq" id="WP_318596294.1">
    <property type="nucleotide sequence ID" value="NZ_JAWSTH010000011.1"/>
</dbReference>
<name>A0ABU4HL36_9ACTN</name>
<feature type="domain" description="Signal transduction histidine kinase subgroup 3 dimerisation and phosphoacceptor" evidence="11">
    <location>
        <begin position="203"/>
        <end position="268"/>
    </location>
</feature>
<evidence type="ECO:0000256" key="9">
    <source>
        <dbReference type="SAM" id="MobiDB-lite"/>
    </source>
</evidence>
<dbReference type="EMBL" id="JAWSTH010000011">
    <property type="protein sequence ID" value="MDW5594036.1"/>
    <property type="molecule type" value="Genomic_DNA"/>
</dbReference>
<organism evidence="12 13">
    <name type="scientific">Conexibacter stalactiti</name>
    <dbReference type="NCBI Taxonomy" id="1940611"/>
    <lineage>
        <taxon>Bacteria</taxon>
        <taxon>Bacillati</taxon>
        <taxon>Actinomycetota</taxon>
        <taxon>Thermoleophilia</taxon>
        <taxon>Solirubrobacterales</taxon>
        <taxon>Conexibacteraceae</taxon>
        <taxon>Conexibacter</taxon>
    </lineage>
</organism>
<dbReference type="PANTHER" id="PTHR24421">
    <property type="entry name" value="NITRATE/NITRITE SENSOR PROTEIN NARX-RELATED"/>
    <property type="match status" value="1"/>
</dbReference>
<evidence type="ECO:0000256" key="4">
    <source>
        <dbReference type="ARBA" id="ARBA00022679"/>
    </source>
</evidence>
<accession>A0ABU4HL36</accession>
<feature type="transmembrane region" description="Helical" evidence="10">
    <location>
        <begin position="90"/>
        <end position="119"/>
    </location>
</feature>
<dbReference type="Proteomes" id="UP001284601">
    <property type="component" value="Unassembled WGS sequence"/>
</dbReference>
<dbReference type="Pfam" id="PF07730">
    <property type="entry name" value="HisKA_3"/>
    <property type="match status" value="1"/>
</dbReference>
<gene>
    <name evidence="12" type="ORF">R7226_06805</name>
</gene>
<evidence type="ECO:0000313" key="13">
    <source>
        <dbReference type="Proteomes" id="UP001284601"/>
    </source>
</evidence>
<evidence type="ECO:0000256" key="8">
    <source>
        <dbReference type="ARBA" id="ARBA00023012"/>
    </source>
</evidence>
<keyword evidence="10" id="KW-0472">Membrane</keyword>
<evidence type="ECO:0000256" key="5">
    <source>
        <dbReference type="ARBA" id="ARBA00022741"/>
    </source>
</evidence>
<dbReference type="InterPro" id="IPR011712">
    <property type="entry name" value="Sig_transdc_His_kin_sub3_dim/P"/>
</dbReference>
<keyword evidence="7" id="KW-0067">ATP-binding</keyword>
<evidence type="ECO:0000256" key="3">
    <source>
        <dbReference type="ARBA" id="ARBA00022553"/>
    </source>
</evidence>
<dbReference type="InterPro" id="IPR050482">
    <property type="entry name" value="Sensor_HK_TwoCompSys"/>
</dbReference>
<feature type="transmembrane region" description="Helical" evidence="10">
    <location>
        <begin position="150"/>
        <end position="171"/>
    </location>
</feature>
<keyword evidence="5" id="KW-0547">Nucleotide-binding</keyword>
<dbReference type="PANTHER" id="PTHR24421:SF10">
    <property type="entry name" value="NITRATE_NITRITE SENSOR PROTEIN NARQ"/>
    <property type="match status" value="1"/>
</dbReference>
<evidence type="ECO:0000256" key="6">
    <source>
        <dbReference type="ARBA" id="ARBA00022777"/>
    </source>
</evidence>
<reference evidence="13" key="1">
    <citation type="submission" date="2023-07" db="EMBL/GenBank/DDBJ databases">
        <title>Conexibacter stalactiti sp. nov., isolated from stalactites in a lava cave and emended description of the genus Conexibacter.</title>
        <authorList>
            <person name="Lee S.D."/>
        </authorList>
    </citation>
    <scope>NUCLEOTIDE SEQUENCE [LARGE SCALE GENOMIC DNA]</scope>
    <source>
        <strain evidence="13">KCTC 39840</strain>
    </source>
</reference>
<dbReference type="Gene3D" id="3.30.565.10">
    <property type="entry name" value="Histidine kinase-like ATPase, C-terminal domain"/>
    <property type="match status" value="1"/>
</dbReference>
<protein>
    <recommendedName>
        <fullName evidence="2">histidine kinase</fullName>
        <ecNumber evidence="2">2.7.13.3</ecNumber>
    </recommendedName>
</protein>
<dbReference type="InterPro" id="IPR036890">
    <property type="entry name" value="HATPase_C_sf"/>
</dbReference>
<evidence type="ECO:0000256" key="2">
    <source>
        <dbReference type="ARBA" id="ARBA00012438"/>
    </source>
</evidence>
<keyword evidence="8" id="KW-0902">Two-component regulatory system</keyword>
<evidence type="ECO:0000256" key="7">
    <source>
        <dbReference type="ARBA" id="ARBA00022840"/>
    </source>
</evidence>
<keyword evidence="13" id="KW-1185">Reference proteome</keyword>
<comment type="catalytic activity">
    <reaction evidence="1">
        <text>ATP + protein L-histidine = ADP + protein N-phospho-L-histidine.</text>
        <dbReference type="EC" id="2.7.13.3"/>
    </reaction>
</comment>
<feature type="transmembrane region" description="Helical" evidence="10">
    <location>
        <begin position="66"/>
        <end position="84"/>
    </location>
</feature>
<dbReference type="GO" id="GO:0016301">
    <property type="term" value="F:kinase activity"/>
    <property type="evidence" value="ECO:0007669"/>
    <property type="project" value="UniProtKB-KW"/>
</dbReference>
<keyword evidence="10" id="KW-1133">Transmembrane helix</keyword>
<sequence>MSELAEHPREIEGARWQQWLLPGALREREDGRRSPRDWFVDVLGFLIAIGLGLYLLGLTEDEHSELALLGEVVLGTLACLSLWLRRRWPFGVALATGLASILFVAPGGAAVIATFCAVIRVPWRQVALLVAIGVTTALVIPAIYPTEDDYPTELLIGLLFTGFVVGWALFVRVQRELFLSMRERTARLETAQQLRVEQAREAERRRIAREMHDVLAHRLALLSLHAGALEFRPDAPPAEIAQAAGVVRASARAALEELREVIGVLREQEPDDDAPAGSAPEPPQPTLVQIPALVERSRATGMRIGCRIELDGLDDVALPDVLGRTAYRIVQEGLTNAHKHAPAAAVEVVVEARAAGGGAIGAAGDAGEAGRAGANGDLLVAVLSRRPIGAPPAAAAAANGLPGAGTGLVGLGERVALAGGALEHGPDANGDFLLRATLPLPR</sequence>
<evidence type="ECO:0000313" key="12">
    <source>
        <dbReference type="EMBL" id="MDW5594036.1"/>
    </source>
</evidence>
<evidence type="ECO:0000259" key="11">
    <source>
        <dbReference type="Pfam" id="PF07730"/>
    </source>
</evidence>
<feature type="transmembrane region" description="Helical" evidence="10">
    <location>
        <begin position="126"/>
        <end position="144"/>
    </location>
</feature>
<feature type="transmembrane region" description="Helical" evidence="10">
    <location>
        <begin position="38"/>
        <end position="59"/>
    </location>
</feature>
<keyword evidence="10" id="KW-0812">Transmembrane</keyword>
<proteinExistence type="predicted"/>